<feature type="compositionally biased region" description="Polar residues" evidence="1">
    <location>
        <begin position="111"/>
        <end position="122"/>
    </location>
</feature>
<sequence>MAASLSPSKLAAQEVASSLMVDDDGTPYHDSRPIPRLPIDGDVAVPFAPRKVIEGATDPHGICSPLSAAAEEGLFRGTGKNTTWMEVQQRTRPPQSASQSGRHACNHDSHLSSVSRTGSGSPQRARVHRDRTADPRHLERLAQPRGNQGSSKRHLKPNYGRLLNFEEEEERYRHLEQQRRYQALSPSRDSNPSCAETARSAGARSRSCLTDSEYHASPATTAIPATQVACKEKLATPKKDSSVRMVDSDSPPRRTSLTETAPHRGDGNTFDRPAAPKKPIAPSFDKSIPSPLRQTRFSSCVSRASTRLQRPEKQVLYQQRLAMLKQGTALSHSFPHAPAGHDLDTTKKRYYGGTTVISASPSKTCPATQSPPPPLASGRRSSGVPRASWVDLADYSERRASAPAASSLLSPGLCTACSTALPQQAFTVSSQSVPIGTASGCKSTVEEVPAVQLKRSYPAPAASSDGPTLVQSSPAKATGSKPPMVVRTRRYVPPSDEQDTEAAGQSASALAKEENSAALAPEPVEAVRRRFATPEAPTETAALPASSMQGTVDIRSMEPPARATLTPAAAQADRPASPPPPRPVEVAARPAALQATKRVYSAPAITASAPAPRKPIALEDSRLITAPCSVPVAPESSGLESPLLPLQAAPPHTQAFSPSWISSSVPESDQLVAGALRKVAATEENDAVAVTSDSASEDVYVIPPSPVSGKKGSRKSMRKQSHKAEQEVLKNKDFACQLEVFSPESYIPFITKKQPKAAAKAKVSKALPPKKTLDAATVGPGSGRGEGVGGTQKVRTL</sequence>
<evidence type="ECO:0000256" key="1">
    <source>
        <dbReference type="SAM" id="MobiDB-lite"/>
    </source>
</evidence>
<feature type="region of interest" description="Disordered" evidence="1">
    <location>
        <begin position="762"/>
        <end position="797"/>
    </location>
</feature>
<feature type="region of interest" description="Disordered" evidence="1">
    <location>
        <begin position="86"/>
        <end position="159"/>
    </location>
</feature>
<feature type="compositionally biased region" description="Basic and acidic residues" evidence="1">
    <location>
        <begin position="130"/>
        <end position="142"/>
    </location>
</feature>
<feature type="compositionally biased region" description="Polar residues" evidence="1">
    <location>
        <begin position="86"/>
        <end position="101"/>
    </location>
</feature>
<keyword evidence="3" id="KW-1185">Reference proteome</keyword>
<dbReference type="EMBL" id="JAFHKP010000029">
    <property type="protein sequence ID" value="KAG5474188.1"/>
    <property type="molecule type" value="Genomic_DNA"/>
</dbReference>
<name>A0A836KQ85_LEIEN</name>
<evidence type="ECO:0000313" key="3">
    <source>
        <dbReference type="Proteomes" id="UP000674179"/>
    </source>
</evidence>
<organism evidence="2 3">
    <name type="scientific">Leishmania enriettii</name>
    <dbReference type="NCBI Taxonomy" id="5663"/>
    <lineage>
        <taxon>Eukaryota</taxon>
        <taxon>Discoba</taxon>
        <taxon>Euglenozoa</taxon>
        <taxon>Kinetoplastea</taxon>
        <taxon>Metakinetoplastina</taxon>
        <taxon>Trypanosomatida</taxon>
        <taxon>Trypanosomatidae</taxon>
        <taxon>Leishmaniinae</taxon>
        <taxon>Leishmania</taxon>
    </lineage>
</organism>
<protein>
    <submittedName>
        <fullName evidence="2">Uncharacterized protein</fullName>
    </submittedName>
</protein>
<feature type="compositionally biased region" description="Polar residues" evidence="1">
    <location>
        <begin position="465"/>
        <end position="475"/>
    </location>
</feature>
<feature type="region of interest" description="Disordered" evidence="1">
    <location>
        <begin position="458"/>
        <end position="524"/>
    </location>
</feature>
<reference evidence="2 3" key="1">
    <citation type="submission" date="2021-02" db="EMBL/GenBank/DDBJ databases">
        <title>Leishmania (Mundinia) enrietti genome sequencing and assembly.</title>
        <authorList>
            <person name="Almutairi H."/>
            <person name="Gatherer D."/>
        </authorList>
    </citation>
    <scope>NUCLEOTIDE SEQUENCE [LARGE SCALE GENOMIC DNA]</scope>
    <source>
        <strain evidence="2">CUR178</strain>
    </source>
</reference>
<accession>A0A836KQ85</accession>
<proteinExistence type="predicted"/>
<dbReference type="RefSeq" id="XP_067691381.1">
    <property type="nucleotide sequence ID" value="XM_067836010.1"/>
</dbReference>
<dbReference type="OrthoDB" id="267326at2759"/>
<feature type="compositionally biased region" description="Basic residues" evidence="1">
    <location>
        <begin position="711"/>
        <end position="721"/>
    </location>
</feature>
<feature type="compositionally biased region" description="Polar residues" evidence="1">
    <location>
        <begin position="184"/>
        <end position="194"/>
    </location>
</feature>
<comment type="caution">
    <text evidence="2">The sequence shown here is derived from an EMBL/GenBank/DDBJ whole genome shotgun (WGS) entry which is preliminary data.</text>
</comment>
<dbReference type="GeneID" id="94171520"/>
<feature type="region of interest" description="Disordered" evidence="1">
    <location>
        <begin position="361"/>
        <end position="383"/>
    </location>
</feature>
<dbReference type="KEGG" id="lenr:94171520"/>
<feature type="compositionally biased region" description="Basic and acidic residues" evidence="1">
    <location>
        <begin position="234"/>
        <end position="252"/>
    </location>
</feature>
<feature type="region of interest" description="Disordered" evidence="1">
    <location>
        <begin position="234"/>
        <end position="291"/>
    </location>
</feature>
<feature type="region of interest" description="Disordered" evidence="1">
    <location>
        <begin position="174"/>
        <end position="204"/>
    </location>
</feature>
<evidence type="ECO:0000313" key="2">
    <source>
        <dbReference type="EMBL" id="KAG5474188.1"/>
    </source>
</evidence>
<feature type="compositionally biased region" description="Gly residues" evidence="1">
    <location>
        <begin position="780"/>
        <end position="790"/>
    </location>
</feature>
<gene>
    <name evidence="2" type="ORF">CUR178_04301</name>
</gene>
<dbReference type="AlphaFoldDB" id="A0A836KQ85"/>
<dbReference type="Proteomes" id="UP000674179">
    <property type="component" value="Chromosome 29"/>
</dbReference>
<feature type="region of interest" description="Disordered" evidence="1">
    <location>
        <begin position="700"/>
        <end position="726"/>
    </location>
</feature>
<feature type="compositionally biased region" description="Low complexity" evidence="1">
    <location>
        <begin position="564"/>
        <end position="575"/>
    </location>
</feature>
<feature type="region of interest" description="Disordered" evidence="1">
    <location>
        <begin position="564"/>
        <end position="584"/>
    </location>
</feature>
<feature type="region of interest" description="Disordered" evidence="1">
    <location>
        <begin position="1"/>
        <end position="42"/>
    </location>
</feature>